<dbReference type="PANTHER" id="PTHR24637">
    <property type="entry name" value="COLLAGEN"/>
    <property type="match status" value="1"/>
</dbReference>
<evidence type="ECO:0000256" key="1">
    <source>
        <dbReference type="SAM" id="MobiDB-lite"/>
    </source>
</evidence>
<sequence>MLKIFKNTKFTNIIASAALIISLITAGLVISDAYVGRTSVLATILQSVGLCPAEDSSKGISGSAGTAAPKPAPTQTTSQTPSAQPSVSQSPSDEPAPNLTSDPSESPVKGVAGTAGAPGTSGPSGADGAPGAPGAPGETGPTGPQGAPGVCDYANLLSVSGNLLPSVDNRYNLGSEQFRWKSLQLGPGTLWIQDSEIIPPTQVGLTVKSGALLLDGADSLRIGNMRLTATGLTSINPASPITLGDNSFTNFVELQAGGIKFKDGTLQSTATVVGATGPAGPAGPAGPKGDPGNLGNFIEVPICIDTEKVGKTHMAMHYGTCTGLGMIGTDIRMLQRIP</sequence>
<protein>
    <submittedName>
        <fullName evidence="2">Unannotated protein</fullName>
    </submittedName>
</protein>
<feature type="region of interest" description="Disordered" evidence="1">
    <location>
        <begin position="55"/>
        <end position="148"/>
    </location>
</feature>
<dbReference type="InterPro" id="IPR008160">
    <property type="entry name" value="Collagen"/>
</dbReference>
<dbReference type="AlphaFoldDB" id="A0A6J6D1S0"/>
<reference evidence="2" key="1">
    <citation type="submission" date="2020-05" db="EMBL/GenBank/DDBJ databases">
        <authorList>
            <person name="Chiriac C."/>
            <person name="Salcher M."/>
            <person name="Ghai R."/>
            <person name="Kavagutti S V."/>
        </authorList>
    </citation>
    <scope>NUCLEOTIDE SEQUENCE</scope>
</reference>
<dbReference type="PANTHER" id="PTHR24637:SF421">
    <property type="entry name" value="CUTICLE COLLAGEN DPY-2"/>
    <property type="match status" value="1"/>
</dbReference>
<accession>A0A6J6D1S0</accession>
<proteinExistence type="predicted"/>
<feature type="compositionally biased region" description="Low complexity" evidence="1">
    <location>
        <begin position="61"/>
        <end position="92"/>
    </location>
</feature>
<evidence type="ECO:0000313" key="2">
    <source>
        <dbReference type="EMBL" id="CAB4556589.1"/>
    </source>
</evidence>
<name>A0A6J6D1S0_9ZZZZ</name>
<feature type="compositionally biased region" description="Low complexity" evidence="1">
    <location>
        <begin position="110"/>
        <end position="148"/>
    </location>
</feature>
<organism evidence="2">
    <name type="scientific">freshwater metagenome</name>
    <dbReference type="NCBI Taxonomy" id="449393"/>
    <lineage>
        <taxon>unclassified sequences</taxon>
        <taxon>metagenomes</taxon>
        <taxon>ecological metagenomes</taxon>
    </lineage>
</organism>
<dbReference type="EMBL" id="CAEZSZ010000067">
    <property type="protein sequence ID" value="CAB4556589.1"/>
    <property type="molecule type" value="Genomic_DNA"/>
</dbReference>
<dbReference type="Pfam" id="PF01391">
    <property type="entry name" value="Collagen"/>
    <property type="match status" value="1"/>
</dbReference>
<gene>
    <name evidence="2" type="ORF">UFOPK1561_00637</name>
</gene>